<evidence type="ECO:0000256" key="3">
    <source>
        <dbReference type="ARBA" id="ARBA00011233"/>
    </source>
</evidence>
<organism evidence="6 7">
    <name type="scientific">Actinomadura darangshiensis</name>
    <dbReference type="NCBI Taxonomy" id="705336"/>
    <lineage>
        <taxon>Bacteria</taxon>
        <taxon>Bacillati</taxon>
        <taxon>Actinomycetota</taxon>
        <taxon>Actinomycetes</taxon>
        <taxon>Streptosporangiales</taxon>
        <taxon>Thermomonosporaceae</taxon>
        <taxon>Actinomadura</taxon>
    </lineage>
</organism>
<dbReference type="InterPro" id="IPR013785">
    <property type="entry name" value="Aldolase_TIM"/>
</dbReference>
<dbReference type="AlphaFoldDB" id="A0A4R5BQ80"/>
<dbReference type="Pfam" id="PF01081">
    <property type="entry name" value="Aldolase"/>
    <property type="match status" value="1"/>
</dbReference>
<dbReference type="Gene3D" id="3.20.20.70">
    <property type="entry name" value="Aldolase class I"/>
    <property type="match status" value="1"/>
</dbReference>
<evidence type="ECO:0000256" key="5">
    <source>
        <dbReference type="ARBA" id="ARBA00023277"/>
    </source>
</evidence>
<sequence>MGRRVSAIGELFQGRRLMVILRGFSPERTVELAERAWGLGIELVEVPVQSEDGFAALGAAVEAARRPVGAGTVITPAQMRRVADMGAAFAVSPGLDLALVDSARQCGLAYLPGVGTASEVQMAAVAGLTHVKGFPAGVLGPGWFRAMRGPFPAMNFVATGGIDAGNATGFLDAGAAAVAVGSALEDAEQLPLLARIAGEK</sequence>
<dbReference type="PANTHER" id="PTHR30246">
    <property type="entry name" value="2-KETO-3-DEOXY-6-PHOSPHOGLUCONATE ALDOLASE"/>
    <property type="match status" value="1"/>
</dbReference>
<name>A0A4R5BQ80_9ACTN</name>
<evidence type="ECO:0000313" key="6">
    <source>
        <dbReference type="EMBL" id="TDD87646.1"/>
    </source>
</evidence>
<keyword evidence="4" id="KW-0456">Lyase</keyword>
<comment type="similarity">
    <text evidence="2">Belongs to the KHG/KDPG aldolase family.</text>
</comment>
<keyword evidence="5" id="KW-0119">Carbohydrate metabolism</keyword>
<evidence type="ECO:0000256" key="2">
    <source>
        <dbReference type="ARBA" id="ARBA00006906"/>
    </source>
</evidence>
<dbReference type="SUPFAM" id="SSF51569">
    <property type="entry name" value="Aldolase"/>
    <property type="match status" value="1"/>
</dbReference>
<dbReference type="GO" id="GO:0016829">
    <property type="term" value="F:lyase activity"/>
    <property type="evidence" value="ECO:0007669"/>
    <property type="project" value="UniProtKB-KW"/>
</dbReference>
<dbReference type="CDD" id="cd00452">
    <property type="entry name" value="KDPG_aldolase"/>
    <property type="match status" value="1"/>
</dbReference>
<comment type="pathway">
    <text evidence="1">Carbohydrate acid metabolism.</text>
</comment>
<accession>A0A4R5BQ80</accession>
<gene>
    <name evidence="6" type="ORF">E1293_07475</name>
</gene>
<dbReference type="OrthoDB" id="9805177at2"/>
<comment type="caution">
    <text evidence="6">The sequence shown here is derived from an EMBL/GenBank/DDBJ whole genome shotgun (WGS) entry which is preliminary data.</text>
</comment>
<evidence type="ECO:0000256" key="4">
    <source>
        <dbReference type="ARBA" id="ARBA00023239"/>
    </source>
</evidence>
<reference evidence="6 7" key="1">
    <citation type="submission" date="2019-03" db="EMBL/GenBank/DDBJ databases">
        <title>Draft genome sequences of novel Actinobacteria.</title>
        <authorList>
            <person name="Sahin N."/>
            <person name="Ay H."/>
            <person name="Saygin H."/>
        </authorList>
    </citation>
    <scope>NUCLEOTIDE SEQUENCE [LARGE SCALE GENOMIC DNA]</scope>
    <source>
        <strain evidence="6 7">DSM 45941</strain>
    </source>
</reference>
<evidence type="ECO:0000256" key="1">
    <source>
        <dbReference type="ARBA" id="ARBA00004761"/>
    </source>
</evidence>
<dbReference type="EMBL" id="SMKY01000022">
    <property type="protein sequence ID" value="TDD87646.1"/>
    <property type="molecule type" value="Genomic_DNA"/>
</dbReference>
<keyword evidence="7" id="KW-1185">Reference proteome</keyword>
<comment type="subunit">
    <text evidence="3">Homotrimer.</text>
</comment>
<evidence type="ECO:0000313" key="7">
    <source>
        <dbReference type="Proteomes" id="UP000295578"/>
    </source>
</evidence>
<dbReference type="PANTHER" id="PTHR30246:SF1">
    <property type="entry name" value="2-DEHYDRO-3-DEOXY-6-PHOSPHOGALACTONATE ALDOLASE-RELATED"/>
    <property type="match status" value="1"/>
</dbReference>
<protein>
    <submittedName>
        <fullName evidence="6">Bifunctional 4-hydroxy-2-oxoglutarate aldolase/2-dehydro-3-deoxy-phosphogluconate aldolase</fullName>
    </submittedName>
</protein>
<dbReference type="InterPro" id="IPR000887">
    <property type="entry name" value="Aldlse_KDPG_KHG"/>
</dbReference>
<dbReference type="Proteomes" id="UP000295578">
    <property type="component" value="Unassembled WGS sequence"/>
</dbReference>
<proteinExistence type="inferred from homology"/>